<keyword evidence="5" id="KW-0067">ATP-binding</keyword>
<evidence type="ECO:0000256" key="1">
    <source>
        <dbReference type="ARBA" id="ARBA00022527"/>
    </source>
</evidence>
<protein>
    <recommendedName>
        <fullName evidence="8">Protein kinase domain-containing protein</fullName>
    </recommendedName>
</protein>
<evidence type="ECO:0000313" key="6">
    <source>
        <dbReference type="EMBL" id="PIO57491.1"/>
    </source>
</evidence>
<keyword evidence="3" id="KW-0547">Nucleotide-binding</keyword>
<keyword evidence="1" id="KW-0723">Serine/threonine-protein kinase</keyword>
<evidence type="ECO:0008006" key="8">
    <source>
        <dbReference type="Google" id="ProtNLM"/>
    </source>
</evidence>
<sequence>MIRHDFECIEARAFLARLPQRVKQPWSTLYPEADPHALDLLDKLLTFNPQKRIDIDQALAHSYFEQYHDPTDEPVCEEPFTYEMELDDLPKEKLKELIWQETEAYHTRSMSLFTRHSTFEVSVRKPKFRRRARHMRHKSMMTYYAAASA</sequence>
<evidence type="ECO:0000256" key="5">
    <source>
        <dbReference type="ARBA" id="ARBA00022840"/>
    </source>
</evidence>
<dbReference type="PANTHER" id="PTHR24055">
    <property type="entry name" value="MITOGEN-ACTIVATED PROTEIN KINASE"/>
    <property type="match status" value="1"/>
</dbReference>
<keyword evidence="2" id="KW-0808">Transferase</keyword>
<name>A0A2G9THR8_TELCI</name>
<dbReference type="OrthoDB" id="192887at2759"/>
<dbReference type="EMBL" id="KZ371163">
    <property type="protein sequence ID" value="PIO57491.1"/>
    <property type="molecule type" value="Genomic_DNA"/>
</dbReference>
<proteinExistence type="predicted"/>
<reference evidence="6 7" key="1">
    <citation type="submission" date="2015-09" db="EMBL/GenBank/DDBJ databases">
        <title>Draft genome of the parasitic nematode Teladorsagia circumcincta isolate WARC Sus (inbred).</title>
        <authorList>
            <person name="Mitreva M."/>
        </authorList>
    </citation>
    <scope>NUCLEOTIDE SEQUENCE [LARGE SCALE GENOMIC DNA]</scope>
    <source>
        <strain evidence="6 7">S</strain>
    </source>
</reference>
<evidence type="ECO:0000256" key="3">
    <source>
        <dbReference type="ARBA" id="ARBA00022741"/>
    </source>
</evidence>
<organism evidence="6 7">
    <name type="scientific">Teladorsagia circumcincta</name>
    <name type="common">Brown stomach worm</name>
    <name type="synonym">Ostertagia circumcincta</name>
    <dbReference type="NCBI Taxonomy" id="45464"/>
    <lineage>
        <taxon>Eukaryota</taxon>
        <taxon>Metazoa</taxon>
        <taxon>Ecdysozoa</taxon>
        <taxon>Nematoda</taxon>
        <taxon>Chromadorea</taxon>
        <taxon>Rhabditida</taxon>
        <taxon>Rhabditina</taxon>
        <taxon>Rhabditomorpha</taxon>
        <taxon>Strongyloidea</taxon>
        <taxon>Trichostrongylidae</taxon>
        <taxon>Teladorsagia</taxon>
    </lineage>
</organism>
<dbReference type="GO" id="GO:0005524">
    <property type="term" value="F:ATP binding"/>
    <property type="evidence" value="ECO:0007669"/>
    <property type="project" value="UniProtKB-KW"/>
</dbReference>
<dbReference type="AlphaFoldDB" id="A0A2G9THR8"/>
<dbReference type="GO" id="GO:0004674">
    <property type="term" value="F:protein serine/threonine kinase activity"/>
    <property type="evidence" value="ECO:0007669"/>
    <property type="project" value="UniProtKB-KW"/>
</dbReference>
<accession>A0A2G9THR8</accession>
<dbReference type="Gene3D" id="3.30.200.20">
    <property type="entry name" value="Phosphorylase Kinase, domain 1"/>
    <property type="match status" value="1"/>
</dbReference>
<evidence type="ECO:0000256" key="2">
    <source>
        <dbReference type="ARBA" id="ARBA00022679"/>
    </source>
</evidence>
<dbReference type="InterPro" id="IPR011009">
    <property type="entry name" value="Kinase-like_dom_sf"/>
</dbReference>
<gene>
    <name evidence="6" type="ORF">TELCIR_21095</name>
</gene>
<dbReference type="SUPFAM" id="SSF56112">
    <property type="entry name" value="Protein kinase-like (PK-like)"/>
    <property type="match status" value="1"/>
</dbReference>
<keyword evidence="7" id="KW-1185">Reference proteome</keyword>
<dbReference type="InterPro" id="IPR050117">
    <property type="entry name" value="MAPK"/>
</dbReference>
<keyword evidence="4" id="KW-0418">Kinase</keyword>
<dbReference type="Proteomes" id="UP000230423">
    <property type="component" value="Unassembled WGS sequence"/>
</dbReference>
<evidence type="ECO:0000313" key="7">
    <source>
        <dbReference type="Proteomes" id="UP000230423"/>
    </source>
</evidence>
<dbReference type="Gene3D" id="1.10.510.10">
    <property type="entry name" value="Transferase(Phosphotransferase) domain 1"/>
    <property type="match status" value="1"/>
</dbReference>
<evidence type="ECO:0000256" key="4">
    <source>
        <dbReference type="ARBA" id="ARBA00022777"/>
    </source>
</evidence>
<dbReference type="FunFam" id="1.10.510.10:FF:000624">
    <property type="entry name" value="Mitogen-activated protein kinase"/>
    <property type="match status" value="1"/>
</dbReference>